<evidence type="ECO:0000313" key="9">
    <source>
        <dbReference type="Proteomes" id="UP000240811"/>
    </source>
</evidence>
<feature type="transmembrane region" description="Helical" evidence="7">
    <location>
        <begin position="135"/>
        <end position="156"/>
    </location>
</feature>
<comment type="function">
    <text evidence="7">Catalyzes the transfer of the diacylglyceryl group from phosphatidylglycerol to the sulfhydryl group of the N-terminal cysteine of a prolipoprotein, the first step in the formation of mature lipoproteins.</text>
</comment>
<keyword evidence="5 7" id="KW-1133">Transmembrane helix</keyword>
<comment type="catalytic activity">
    <reaction evidence="7">
        <text>L-cysteinyl-[prolipoprotein] + a 1,2-diacyl-sn-glycero-3-phospho-(1'-sn-glycerol) = an S-1,2-diacyl-sn-glyceryl-L-cysteinyl-[prolipoprotein] + sn-glycerol 1-phosphate + H(+)</text>
        <dbReference type="Rhea" id="RHEA:56712"/>
        <dbReference type="Rhea" id="RHEA-COMP:14679"/>
        <dbReference type="Rhea" id="RHEA-COMP:14680"/>
        <dbReference type="ChEBI" id="CHEBI:15378"/>
        <dbReference type="ChEBI" id="CHEBI:29950"/>
        <dbReference type="ChEBI" id="CHEBI:57685"/>
        <dbReference type="ChEBI" id="CHEBI:64716"/>
        <dbReference type="ChEBI" id="CHEBI:140658"/>
        <dbReference type="EC" id="2.5.1.145"/>
    </reaction>
</comment>
<evidence type="ECO:0000256" key="3">
    <source>
        <dbReference type="ARBA" id="ARBA00022679"/>
    </source>
</evidence>
<dbReference type="Proteomes" id="UP000240811">
    <property type="component" value="Unassembled WGS sequence"/>
</dbReference>
<evidence type="ECO:0000256" key="5">
    <source>
        <dbReference type="ARBA" id="ARBA00022989"/>
    </source>
</evidence>
<evidence type="ECO:0000256" key="1">
    <source>
        <dbReference type="ARBA" id="ARBA00007150"/>
    </source>
</evidence>
<feature type="transmembrane region" description="Helical" evidence="7">
    <location>
        <begin position="71"/>
        <end position="91"/>
    </location>
</feature>
<accession>A0A2T4VYS8</accession>
<feature type="transmembrane region" description="Helical" evidence="7">
    <location>
        <begin position="253"/>
        <end position="274"/>
    </location>
</feature>
<comment type="pathway">
    <text evidence="7">Protein modification; lipoprotein biosynthesis (diacylglyceryl transfer).</text>
</comment>
<feature type="transmembrane region" description="Helical" evidence="7">
    <location>
        <begin position="111"/>
        <end position="128"/>
    </location>
</feature>
<reference evidence="9" key="1">
    <citation type="submission" date="2018-02" db="EMBL/GenBank/DDBJ databases">
        <title>Genome sequence of Candidatus Liberibacter europaeus.</title>
        <authorList>
            <person name="Frampton R.A."/>
            <person name="Thompson S.M."/>
            <person name="David C."/>
            <person name="Addison S.M."/>
            <person name="Smith G.R."/>
        </authorList>
    </citation>
    <scope>NUCLEOTIDE SEQUENCE [LARGE SCALE GENOMIC DNA]</scope>
</reference>
<keyword evidence="3 7" id="KW-0808">Transferase</keyword>
<evidence type="ECO:0000256" key="6">
    <source>
        <dbReference type="ARBA" id="ARBA00023136"/>
    </source>
</evidence>
<organism evidence="8 9">
    <name type="scientific">Candidatus Liberibacter europaeus</name>
    <dbReference type="NCBI Taxonomy" id="744859"/>
    <lineage>
        <taxon>Bacteria</taxon>
        <taxon>Pseudomonadati</taxon>
        <taxon>Pseudomonadota</taxon>
        <taxon>Alphaproteobacteria</taxon>
        <taxon>Hyphomicrobiales</taxon>
        <taxon>Rhizobiaceae</taxon>
        <taxon>Liberibacter</taxon>
    </lineage>
</organism>
<proteinExistence type="inferred from homology"/>
<sequence>MLWSILAYPQINPIAISFGVISVRWYGLAYAAGALFSVWCMQSLLRRNNLWTEQQNKYNRIHINDDTQGSCVFWIIIGLILGGRIFYFILYNLDLLLYFPLHILYVWEGGMSFHGAFFGVFLSLFLLSRIYKFSFWVFSDLLATSAPFGIFLGRIANFINGELFGKVSWMPWSMVFPSGGDLPRHPSQLYEAFLEGIVLFLIMQVIVYRGALKKPGFATGVFICGYAISRIVVEFFREPDVQLGYIMGEWMTMGMLLSFPMLIIGIWCIVRAIILEKNAFCEH</sequence>
<name>A0A2T4VYS8_9HYPH</name>
<comment type="caution">
    <text evidence="8">The sequence shown here is derived from an EMBL/GenBank/DDBJ whole genome shotgun (WGS) entry which is preliminary data.</text>
</comment>
<feature type="binding site" evidence="7">
    <location>
        <position position="154"/>
    </location>
    <ligand>
        <name>a 1,2-diacyl-sn-glycero-3-phospho-(1'-sn-glycerol)</name>
        <dbReference type="ChEBI" id="CHEBI:64716"/>
    </ligand>
</feature>
<dbReference type="Pfam" id="PF01790">
    <property type="entry name" value="LGT"/>
    <property type="match status" value="1"/>
</dbReference>
<evidence type="ECO:0000313" key="8">
    <source>
        <dbReference type="EMBL" id="PTL86913.1"/>
    </source>
</evidence>
<feature type="transmembrane region" description="Helical" evidence="7">
    <location>
        <begin position="25"/>
        <end position="45"/>
    </location>
</feature>
<gene>
    <name evidence="7" type="primary">lgt</name>
    <name evidence="8" type="ORF">C4617_00365</name>
</gene>
<dbReference type="InterPro" id="IPR001640">
    <property type="entry name" value="Lgt"/>
</dbReference>
<dbReference type="AlphaFoldDB" id="A0A2T4VYS8"/>
<evidence type="ECO:0000256" key="7">
    <source>
        <dbReference type="HAMAP-Rule" id="MF_01147"/>
    </source>
</evidence>
<dbReference type="HAMAP" id="MF_01147">
    <property type="entry name" value="Lgt"/>
    <property type="match status" value="1"/>
</dbReference>
<keyword evidence="4 7" id="KW-0812">Transmembrane</keyword>
<dbReference type="UniPathway" id="UPA00664"/>
<dbReference type="EMBL" id="PSQJ01000001">
    <property type="protein sequence ID" value="PTL86913.1"/>
    <property type="molecule type" value="Genomic_DNA"/>
</dbReference>
<dbReference type="PANTHER" id="PTHR30589">
    <property type="entry name" value="PROLIPOPROTEIN DIACYLGLYCERYL TRANSFERASE"/>
    <property type="match status" value="1"/>
</dbReference>
<protein>
    <recommendedName>
        <fullName evidence="7">Phosphatidylglycerol--prolipoprotein diacylglyceryl transferase</fullName>
        <ecNumber evidence="7">2.5.1.145</ecNumber>
    </recommendedName>
</protein>
<keyword evidence="2 7" id="KW-1003">Cell membrane</keyword>
<comment type="similarity">
    <text evidence="1 7">Belongs to the Lgt family.</text>
</comment>
<dbReference type="PROSITE" id="PS01311">
    <property type="entry name" value="LGT"/>
    <property type="match status" value="1"/>
</dbReference>
<dbReference type="EC" id="2.5.1.145" evidence="7"/>
<evidence type="ECO:0000256" key="2">
    <source>
        <dbReference type="ARBA" id="ARBA00022475"/>
    </source>
</evidence>
<dbReference type="PANTHER" id="PTHR30589:SF0">
    <property type="entry name" value="PHOSPHATIDYLGLYCEROL--PROLIPOPROTEIN DIACYLGLYCERYL TRANSFERASE"/>
    <property type="match status" value="1"/>
</dbReference>
<keyword evidence="6 7" id="KW-0472">Membrane</keyword>
<comment type="subcellular location">
    <subcellularLocation>
        <location evidence="7">Cell membrane</location>
        <topology evidence="7">Multi-pass membrane protein</topology>
    </subcellularLocation>
</comment>
<feature type="transmembrane region" description="Helical" evidence="7">
    <location>
        <begin position="215"/>
        <end position="233"/>
    </location>
</feature>
<feature type="transmembrane region" description="Helical" evidence="7">
    <location>
        <begin position="189"/>
        <end position="208"/>
    </location>
</feature>
<dbReference type="GO" id="GO:0008961">
    <property type="term" value="F:phosphatidylglycerol-prolipoprotein diacylglyceryl transferase activity"/>
    <property type="evidence" value="ECO:0007669"/>
    <property type="project" value="UniProtKB-UniRule"/>
</dbReference>
<dbReference type="GO" id="GO:0042158">
    <property type="term" value="P:lipoprotein biosynthetic process"/>
    <property type="evidence" value="ECO:0007669"/>
    <property type="project" value="UniProtKB-UniRule"/>
</dbReference>
<dbReference type="NCBIfam" id="TIGR00544">
    <property type="entry name" value="lgt"/>
    <property type="match status" value="1"/>
</dbReference>
<evidence type="ECO:0000256" key="4">
    <source>
        <dbReference type="ARBA" id="ARBA00022692"/>
    </source>
</evidence>
<keyword evidence="8" id="KW-0449">Lipoprotein</keyword>
<dbReference type="GO" id="GO:0005886">
    <property type="term" value="C:plasma membrane"/>
    <property type="evidence" value="ECO:0007669"/>
    <property type="project" value="UniProtKB-SubCell"/>
</dbReference>